<dbReference type="PANTHER" id="PTHR21654">
    <property type="entry name" value="FI21293P1"/>
    <property type="match status" value="1"/>
</dbReference>
<proteinExistence type="predicted"/>
<reference evidence="2" key="1">
    <citation type="submission" date="2019-05" db="EMBL/GenBank/DDBJ databases">
        <title>The de novo reference genome and transcriptome assemblies of the wild tomato species Solanum chilense.</title>
        <authorList>
            <person name="Stam R."/>
            <person name="Nosenko T."/>
            <person name="Hoerger A.C."/>
            <person name="Stephan W."/>
            <person name="Seidel M.A."/>
            <person name="Kuhn J.M.M."/>
            <person name="Haberer G."/>
            <person name="Tellier A."/>
        </authorList>
    </citation>
    <scope>NUCLEOTIDE SEQUENCE</scope>
    <source>
        <tissue evidence="2">Mature leaves</tissue>
    </source>
</reference>
<sequence length="333" mass="38777">MQSDYVMGGIHQESSQMEEQPRFMVENNASTSSPFYPNYHFPPTSHSILQQINSLPITQHFFPYQHPHYRSMSEEIRVDQSQTAELVAFPASEIRGGEEDALIRGSERYCTQPRQTCVAVWQNQEDSAMKQPVWKGEYSNGNAIEKNKQEEDEELYSLEETNTPRVVFGELEAICIRGIASESVLTADDLPTNHNVTFPELALNVNKMDTMGKFHKRKRGKDEWGRFFKSLVKKLANHQEDLQRSLMETMERLDQERKEREEIWREKELEKLQNEEAARAHERRLASTREAALVSCLEKLTGQKIDFQTFKIKEEENKSNWPQPEITSKYGKK</sequence>
<comment type="caution">
    <text evidence="2">The sequence shown here is derived from an EMBL/GenBank/DDBJ whole genome shotgun (WGS) entry which is preliminary data.</text>
</comment>
<feature type="region of interest" description="Disordered" evidence="1">
    <location>
        <begin position="314"/>
        <end position="333"/>
    </location>
</feature>
<evidence type="ECO:0000256" key="1">
    <source>
        <dbReference type="SAM" id="MobiDB-lite"/>
    </source>
</evidence>
<gene>
    <name evidence="2" type="ORF">EJD97_011250</name>
</gene>
<accession>A0A6N2BFX2</accession>
<evidence type="ECO:0000313" key="2">
    <source>
        <dbReference type="EMBL" id="TMW93717.1"/>
    </source>
</evidence>
<name>A0A6N2BFX2_SOLCI</name>
<organism evidence="2">
    <name type="scientific">Solanum chilense</name>
    <name type="common">Tomato</name>
    <name type="synonym">Lycopersicon chilense</name>
    <dbReference type="NCBI Taxonomy" id="4083"/>
    <lineage>
        <taxon>Eukaryota</taxon>
        <taxon>Viridiplantae</taxon>
        <taxon>Streptophyta</taxon>
        <taxon>Embryophyta</taxon>
        <taxon>Tracheophyta</taxon>
        <taxon>Spermatophyta</taxon>
        <taxon>Magnoliopsida</taxon>
        <taxon>eudicotyledons</taxon>
        <taxon>Gunneridae</taxon>
        <taxon>Pentapetalae</taxon>
        <taxon>asterids</taxon>
        <taxon>lamiids</taxon>
        <taxon>Solanales</taxon>
        <taxon>Solanaceae</taxon>
        <taxon>Solanoideae</taxon>
        <taxon>Solaneae</taxon>
        <taxon>Solanum</taxon>
        <taxon>Solanum subgen. Lycopersicon</taxon>
    </lineage>
</organism>
<dbReference type="PANTHER" id="PTHR21654:SF31">
    <property type="entry name" value="OS02G0104500 PROTEIN"/>
    <property type="match status" value="1"/>
</dbReference>
<dbReference type="AlphaFoldDB" id="A0A6N2BFX2"/>
<dbReference type="EMBL" id="RXGB01002857">
    <property type="protein sequence ID" value="TMW93717.1"/>
    <property type="molecule type" value="Genomic_DNA"/>
</dbReference>
<protein>
    <submittedName>
        <fullName evidence="2">Uncharacterized protein</fullName>
    </submittedName>
</protein>